<name>S4RE80_PETMA</name>
<dbReference type="GeneTree" id="ENSGT00390000005182"/>
<organism evidence="1">
    <name type="scientific">Petromyzon marinus</name>
    <name type="common">Sea lamprey</name>
    <dbReference type="NCBI Taxonomy" id="7757"/>
    <lineage>
        <taxon>Eukaryota</taxon>
        <taxon>Metazoa</taxon>
        <taxon>Chordata</taxon>
        <taxon>Craniata</taxon>
        <taxon>Vertebrata</taxon>
        <taxon>Cyclostomata</taxon>
        <taxon>Hyperoartia</taxon>
        <taxon>Petromyzontiformes</taxon>
        <taxon>Petromyzontidae</taxon>
        <taxon>Petromyzon</taxon>
    </lineage>
</organism>
<dbReference type="AlphaFoldDB" id="S4RE80"/>
<dbReference type="HOGENOM" id="CLU_1280339_0_0_1"/>
<sequence length="216" mass="24479">TCIHLNDGYIMTCYHVIDLALSLIEISFSHDIHTRCVKDIADNIFVCFDYVSYDKEPTWMELDEKLKRFGDNLDFVILKLAVNPESVPFGGLCEDGEPKGKVALIGHPGGDLREIDFTDIVLPAKRDEMARNKCTRKYGTHLYGYKDFMSVDRVTYDTSFFHGASGSPVINTSGKLVAMHTSGLLLEQKKTVRYILEIGVEIRAIINYVRKHNPEL</sequence>
<evidence type="ECO:0008006" key="2">
    <source>
        <dbReference type="Google" id="ProtNLM"/>
    </source>
</evidence>
<dbReference type="PANTHER" id="PTHR14389">
    <property type="entry name" value="SI:CH1073-475A24.1"/>
    <property type="match status" value="1"/>
</dbReference>
<reference evidence="1" key="1">
    <citation type="submission" date="2025-08" db="UniProtKB">
        <authorList>
            <consortium name="Ensembl"/>
        </authorList>
    </citation>
    <scope>IDENTIFICATION</scope>
</reference>
<dbReference type="PANTHER" id="PTHR14389:SF3">
    <property type="entry name" value="PROTEIN FAM111A-LIKE"/>
    <property type="match status" value="1"/>
</dbReference>
<proteinExistence type="predicted"/>
<dbReference type="Gene3D" id="2.40.10.10">
    <property type="entry name" value="Trypsin-like serine proteases"/>
    <property type="match status" value="1"/>
</dbReference>
<dbReference type="InterPro" id="IPR043504">
    <property type="entry name" value="Peptidase_S1_PA_chymotrypsin"/>
</dbReference>
<dbReference type="Pfam" id="PF13365">
    <property type="entry name" value="Trypsin_2"/>
    <property type="match status" value="1"/>
</dbReference>
<dbReference type="InterPro" id="IPR009003">
    <property type="entry name" value="Peptidase_S1_PA"/>
</dbReference>
<dbReference type="SUPFAM" id="SSF50494">
    <property type="entry name" value="Trypsin-like serine proteases"/>
    <property type="match status" value="1"/>
</dbReference>
<dbReference type="STRING" id="7757.ENSPMAP00000003512"/>
<reference evidence="1" key="2">
    <citation type="submission" date="2025-09" db="UniProtKB">
        <authorList>
            <consortium name="Ensembl"/>
        </authorList>
    </citation>
    <scope>IDENTIFICATION</scope>
</reference>
<protein>
    <recommendedName>
        <fullName evidence="2">Serine protease</fullName>
    </recommendedName>
</protein>
<evidence type="ECO:0000313" key="1">
    <source>
        <dbReference type="Ensembl" id="ENSPMAP00000003512.1"/>
    </source>
</evidence>
<accession>S4RE80</accession>
<dbReference type="Ensembl" id="ENSPMAT00000003527.1">
    <property type="protein sequence ID" value="ENSPMAP00000003512.1"/>
    <property type="gene ID" value="ENSPMAG00000003224.1"/>
</dbReference>